<dbReference type="InterPro" id="IPR006527">
    <property type="entry name" value="F-box-assoc_dom_typ1"/>
</dbReference>
<dbReference type="InterPro" id="IPR011043">
    <property type="entry name" value="Gal_Oxase/kelch_b-propeller"/>
</dbReference>
<dbReference type="PROSITE" id="PS50181">
    <property type="entry name" value="FBOX"/>
    <property type="match status" value="1"/>
</dbReference>
<dbReference type="Pfam" id="PF07734">
    <property type="entry name" value="FBA_1"/>
    <property type="match status" value="1"/>
</dbReference>
<dbReference type="InterPro" id="IPR017451">
    <property type="entry name" value="F-box-assoc_interact_dom"/>
</dbReference>
<organism evidence="2 3">
    <name type="scientific">Lactuca saligna</name>
    <name type="common">Willowleaf lettuce</name>
    <dbReference type="NCBI Taxonomy" id="75948"/>
    <lineage>
        <taxon>Eukaryota</taxon>
        <taxon>Viridiplantae</taxon>
        <taxon>Streptophyta</taxon>
        <taxon>Embryophyta</taxon>
        <taxon>Tracheophyta</taxon>
        <taxon>Spermatophyta</taxon>
        <taxon>Magnoliopsida</taxon>
        <taxon>eudicotyledons</taxon>
        <taxon>Gunneridae</taxon>
        <taxon>Pentapetalae</taxon>
        <taxon>asterids</taxon>
        <taxon>campanulids</taxon>
        <taxon>Asterales</taxon>
        <taxon>Asteraceae</taxon>
        <taxon>Cichorioideae</taxon>
        <taxon>Cichorieae</taxon>
        <taxon>Lactucinae</taxon>
        <taxon>Lactuca</taxon>
    </lineage>
</organism>
<proteinExistence type="predicted"/>
<protein>
    <recommendedName>
        <fullName evidence="1">F-box domain-containing protein</fullName>
    </recommendedName>
</protein>
<dbReference type="InterPro" id="IPR050796">
    <property type="entry name" value="SCF_F-box_component"/>
</dbReference>
<sequence length="385" mass="43765">MSDELPFHIQGEIMMRIPVKSLMQFRSVSKAWKSLIDSSEFVASQSVLHTHPHHLFVSYKDPRGEIKYVSFLDDDSFPQQRFVPTLPLSVKLPRIVGSSHGLLCLDGYHWDPETSEINFKKRLAVVCNPSIRKSIAFVVPDILYARQEIILAFAVCPVTIDPKIIQITQLPSWMDKKTEISNLWKVEVYSFRSGKWRTLSTNLPSNSIRIRQPQVVIDRLIYWCASCIDSGLRTHNLIMSFDITDESFKVIPLPDNLASHPSSWATMSKRLSISKLGKSLVILEHDLNTEGQVCCEVWKMENGVQISFTKLYTINAPKESIKAVGFRKSGGPIIEVKDDISEPNELVVYEPNSGHCDDPIRGYSFNVNSYMETLLMFGRSDCSSY</sequence>
<dbReference type="Pfam" id="PF00646">
    <property type="entry name" value="F-box"/>
    <property type="match status" value="1"/>
</dbReference>
<evidence type="ECO:0000259" key="1">
    <source>
        <dbReference type="PROSITE" id="PS50181"/>
    </source>
</evidence>
<dbReference type="PANTHER" id="PTHR31672:SF10">
    <property type="entry name" value="F-BOX DOMAIN-CONTAINING PROTEIN"/>
    <property type="match status" value="1"/>
</dbReference>
<dbReference type="PANTHER" id="PTHR31672">
    <property type="entry name" value="BNACNNG10540D PROTEIN"/>
    <property type="match status" value="1"/>
</dbReference>
<dbReference type="CDD" id="cd22157">
    <property type="entry name" value="F-box_AtFBW1-like"/>
    <property type="match status" value="1"/>
</dbReference>
<dbReference type="EMBL" id="OX465078">
    <property type="protein sequence ID" value="CAI9270547.1"/>
    <property type="molecule type" value="Genomic_DNA"/>
</dbReference>
<dbReference type="InterPro" id="IPR001810">
    <property type="entry name" value="F-box_dom"/>
</dbReference>
<dbReference type="Proteomes" id="UP001177003">
    <property type="component" value="Chromosome 2"/>
</dbReference>
<feature type="domain" description="F-box" evidence="1">
    <location>
        <begin position="1"/>
        <end position="45"/>
    </location>
</feature>
<evidence type="ECO:0000313" key="3">
    <source>
        <dbReference type="Proteomes" id="UP001177003"/>
    </source>
</evidence>
<dbReference type="SUPFAM" id="SSF50965">
    <property type="entry name" value="Galactose oxidase, central domain"/>
    <property type="match status" value="1"/>
</dbReference>
<dbReference type="InterPro" id="IPR036047">
    <property type="entry name" value="F-box-like_dom_sf"/>
</dbReference>
<evidence type="ECO:0000313" key="2">
    <source>
        <dbReference type="EMBL" id="CAI9270547.1"/>
    </source>
</evidence>
<keyword evidence="3" id="KW-1185">Reference proteome</keyword>
<gene>
    <name evidence="2" type="ORF">LSALG_LOCUS10854</name>
</gene>
<dbReference type="SMART" id="SM00256">
    <property type="entry name" value="FBOX"/>
    <property type="match status" value="1"/>
</dbReference>
<accession>A0AA35VVD5</accession>
<reference evidence="2" key="1">
    <citation type="submission" date="2023-04" db="EMBL/GenBank/DDBJ databases">
        <authorList>
            <person name="Vijverberg K."/>
            <person name="Xiong W."/>
            <person name="Schranz E."/>
        </authorList>
    </citation>
    <scope>NUCLEOTIDE SEQUENCE</scope>
</reference>
<name>A0AA35VVD5_LACSI</name>
<dbReference type="SUPFAM" id="SSF81383">
    <property type="entry name" value="F-box domain"/>
    <property type="match status" value="1"/>
</dbReference>
<dbReference type="AlphaFoldDB" id="A0AA35VVD5"/>
<dbReference type="NCBIfam" id="TIGR01640">
    <property type="entry name" value="F_box_assoc_1"/>
    <property type="match status" value="1"/>
</dbReference>